<sequence length="258" mass="27257">MASTTRDRSRLSDPWFIFAGLTLLACVVGIAYGVYVAANRPAQSSEGLGASIPQSRQYDYLNVSIIGDSYTDGAGVNNRGLAYTSRAAQSQCWEVNRVAQSGTGYTNPGSRDDSRPYTDPARIRAALASNPQLIIVQGSISDEKRSGLRDAALTVFTALRAQAPRETKVVAVGPTTPPDADPAAIGDVRDAIASAADEAGVPFIDPIQRGWLRDPGAYTPDGLYLNESGHLQFANDLVQALLETDLVVGDSCAPIPAS</sequence>
<dbReference type="Gene3D" id="3.40.50.1110">
    <property type="entry name" value="SGNH hydrolase"/>
    <property type="match status" value="1"/>
</dbReference>
<dbReference type="SUPFAM" id="SSF52266">
    <property type="entry name" value="SGNH hydrolase"/>
    <property type="match status" value="1"/>
</dbReference>
<evidence type="ECO:0000313" key="4">
    <source>
        <dbReference type="Proteomes" id="UP000703038"/>
    </source>
</evidence>
<keyword evidence="4" id="KW-1185">Reference proteome</keyword>
<dbReference type="InterPro" id="IPR036514">
    <property type="entry name" value="SGNH_hydro_sf"/>
</dbReference>
<protein>
    <submittedName>
        <fullName evidence="3">Lysophospholipase L1-like esterase</fullName>
    </submittedName>
</protein>
<evidence type="ECO:0000313" key="3">
    <source>
        <dbReference type="EMBL" id="MBM7417252.1"/>
    </source>
</evidence>
<keyword evidence="1" id="KW-1133">Transmembrane helix</keyword>
<reference evidence="3 4" key="1">
    <citation type="submission" date="2021-01" db="EMBL/GenBank/DDBJ databases">
        <title>Genomics of switchgrass bacterial isolates.</title>
        <authorList>
            <person name="Shade A."/>
        </authorList>
    </citation>
    <scope>NUCLEOTIDE SEQUENCE [LARGE SCALE GENOMIC DNA]</scope>
    <source>
        <strain evidence="3 4">PvP111</strain>
    </source>
</reference>
<organism evidence="3 4">
    <name type="scientific">Rhodococcoides corynebacterioides</name>
    <dbReference type="NCBI Taxonomy" id="53972"/>
    <lineage>
        <taxon>Bacteria</taxon>
        <taxon>Bacillati</taxon>
        <taxon>Actinomycetota</taxon>
        <taxon>Actinomycetes</taxon>
        <taxon>Mycobacteriales</taxon>
        <taxon>Nocardiaceae</taxon>
        <taxon>Rhodococcoides</taxon>
    </lineage>
</organism>
<keyword evidence="1" id="KW-0812">Transmembrane</keyword>
<evidence type="ECO:0000259" key="2">
    <source>
        <dbReference type="Pfam" id="PF13472"/>
    </source>
</evidence>
<dbReference type="CDD" id="cd00229">
    <property type="entry name" value="SGNH_hydrolase"/>
    <property type="match status" value="1"/>
</dbReference>
<proteinExistence type="predicted"/>
<gene>
    <name evidence="3" type="ORF">JOE42_003985</name>
</gene>
<dbReference type="EMBL" id="JAFBBK010000001">
    <property type="protein sequence ID" value="MBM7417252.1"/>
    <property type="molecule type" value="Genomic_DNA"/>
</dbReference>
<dbReference type="Proteomes" id="UP000703038">
    <property type="component" value="Unassembled WGS sequence"/>
</dbReference>
<feature type="transmembrane region" description="Helical" evidence="1">
    <location>
        <begin position="15"/>
        <end position="38"/>
    </location>
</feature>
<dbReference type="Pfam" id="PF13472">
    <property type="entry name" value="Lipase_GDSL_2"/>
    <property type="match status" value="1"/>
</dbReference>
<evidence type="ECO:0000256" key="1">
    <source>
        <dbReference type="SAM" id="Phobius"/>
    </source>
</evidence>
<dbReference type="PROSITE" id="PS51257">
    <property type="entry name" value="PROKAR_LIPOPROTEIN"/>
    <property type="match status" value="1"/>
</dbReference>
<feature type="domain" description="SGNH hydrolase-type esterase" evidence="2">
    <location>
        <begin position="66"/>
        <end position="230"/>
    </location>
</feature>
<dbReference type="RefSeq" id="WP_204869886.1">
    <property type="nucleotide sequence ID" value="NZ_JAFBBK010000001.1"/>
</dbReference>
<comment type="caution">
    <text evidence="3">The sequence shown here is derived from an EMBL/GenBank/DDBJ whole genome shotgun (WGS) entry which is preliminary data.</text>
</comment>
<keyword evidence="1" id="KW-0472">Membrane</keyword>
<accession>A0ABS2KZ88</accession>
<dbReference type="InterPro" id="IPR013830">
    <property type="entry name" value="SGNH_hydro"/>
</dbReference>
<name>A0ABS2KZ88_9NOCA</name>